<dbReference type="PROSITE" id="PS51257">
    <property type="entry name" value="PROKAR_LIPOPROTEIN"/>
    <property type="match status" value="1"/>
</dbReference>
<evidence type="ECO:0000256" key="1">
    <source>
        <dbReference type="SAM" id="SignalP"/>
    </source>
</evidence>
<proteinExistence type="predicted"/>
<organism evidence="2 3">
    <name type="scientific">Chlorella vulgaris</name>
    <name type="common">Green alga</name>
    <dbReference type="NCBI Taxonomy" id="3077"/>
    <lineage>
        <taxon>Eukaryota</taxon>
        <taxon>Viridiplantae</taxon>
        <taxon>Chlorophyta</taxon>
        <taxon>core chlorophytes</taxon>
        <taxon>Trebouxiophyceae</taxon>
        <taxon>Chlorellales</taxon>
        <taxon>Chlorellaceae</taxon>
        <taxon>Chlorella clade</taxon>
        <taxon>Chlorella</taxon>
    </lineage>
</organism>
<protein>
    <submittedName>
        <fullName evidence="2">Uncharacterized protein</fullName>
    </submittedName>
</protein>
<feature type="chain" id="PRO_5039008178" evidence="1">
    <location>
        <begin position="22"/>
        <end position="150"/>
    </location>
</feature>
<feature type="signal peptide" evidence="1">
    <location>
        <begin position="1"/>
        <end position="21"/>
    </location>
</feature>
<keyword evidence="1" id="KW-0732">Signal</keyword>
<dbReference type="EMBL" id="SIDB01000001">
    <property type="protein sequence ID" value="KAI3438822.1"/>
    <property type="molecule type" value="Genomic_DNA"/>
</dbReference>
<evidence type="ECO:0000313" key="2">
    <source>
        <dbReference type="EMBL" id="KAI3438822.1"/>
    </source>
</evidence>
<reference evidence="2" key="1">
    <citation type="journal article" date="2019" name="Plant J.">
        <title>Chlorella vulgaris genome assembly and annotation reveals the molecular basis for metabolic acclimation to high light conditions.</title>
        <authorList>
            <person name="Cecchin M."/>
            <person name="Marcolungo L."/>
            <person name="Rossato M."/>
            <person name="Girolomoni L."/>
            <person name="Cosentino E."/>
            <person name="Cuine S."/>
            <person name="Li-Beisson Y."/>
            <person name="Delledonne M."/>
            <person name="Ballottari M."/>
        </authorList>
    </citation>
    <scope>NUCLEOTIDE SEQUENCE</scope>
    <source>
        <strain evidence="2">211/11P</strain>
    </source>
</reference>
<keyword evidence="3" id="KW-1185">Reference proteome</keyword>
<dbReference type="AlphaFoldDB" id="A0A9D4TZY9"/>
<sequence length="150" mass="16469">MPPRALVLALALLAVACVADATQCHEKDYSCSSGRMCYGHQLWGCPSDCYCGGGRCKPKEPKCRGNLRNYDCTSADSFCLGGISMKCAPGTFCGANRGAGSPCYITRRPKRCHNKHWQCVDDKHYCLHGHQVKCRPGQHCHGWGPCMKPM</sequence>
<reference evidence="2" key="2">
    <citation type="submission" date="2020-11" db="EMBL/GenBank/DDBJ databases">
        <authorList>
            <person name="Cecchin M."/>
            <person name="Marcolungo L."/>
            <person name="Rossato M."/>
            <person name="Girolomoni L."/>
            <person name="Cosentino E."/>
            <person name="Cuine S."/>
            <person name="Li-Beisson Y."/>
            <person name="Delledonne M."/>
            <person name="Ballottari M."/>
        </authorList>
    </citation>
    <scope>NUCLEOTIDE SEQUENCE</scope>
    <source>
        <strain evidence="2">211/11P</strain>
        <tissue evidence="2">Whole cell</tissue>
    </source>
</reference>
<name>A0A9D4TZY9_CHLVU</name>
<comment type="caution">
    <text evidence="2">The sequence shown here is derived from an EMBL/GenBank/DDBJ whole genome shotgun (WGS) entry which is preliminary data.</text>
</comment>
<dbReference type="Proteomes" id="UP001055712">
    <property type="component" value="Unassembled WGS sequence"/>
</dbReference>
<gene>
    <name evidence="2" type="ORF">D9Q98_001239</name>
</gene>
<accession>A0A9D4TZY9</accession>
<evidence type="ECO:0000313" key="3">
    <source>
        <dbReference type="Proteomes" id="UP001055712"/>
    </source>
</evidence>